<evidence type="ECO:0000313" key="3">
    <source>
        <dbReference type="Proteomes" id="UP000823926"/>
    </source>
</evidence>
<evidence type="ECO:0000313" key="2">
    <source>
        <dbReference type="EMBL" id="HIW10488.1"/>
    </source>
</evidence>
<comment type="caution">
    <text evidence="2">The sequence shown here is derived from an EMBL/GenBank/DDBJ whole genome shotgun (WGS) entry which is preliminary data.</text>
</comment>
<feature type="transmembrane region" description="Helical" evidence="1">
    <location>
        <begin position="122"/>
        <end position="143"/>
    </location>
</feature>
<name>A0A9D1TXH7_9BACT</name>
<reference evidence="2" key="1">
    <citation type="journal article" date="2021" name="PeerJ">
        <title>Extensive microbial diversity within the chicken gut microbiome revealed by metagenomics and culture.</title>
        <authorList>
            <person name="Gilroy R."/>
            <person name="Ravi A."/>
            <person name="Getino M."/>
            <person name="Pursley I."/>
            <person name="Horton D.L."/>
            <person name="Alikhan N.F."/>
            <person name="Baker D."/>
            <person name="Gharbi K."/>
            <person name="Hall N."/>
            <person name="Watson M."/>
            <person name="Adriaenssens E.M."/>
            <person name="Foster-Nyarko E."/>
            <person name="Jarju S."/>
            <person name="Secka A."/>
            <person name="Antonio M."/>
            <person name="Oren A."/>
            <person name="Chaudhuri R.R."/>
            <person name="La Ragione R."/>
            <person name="Hildebrand F."/>
            <person name="Pallen M.J."/>
        </authorList>
    </citation>
    <scope>NUCLEOTIDE SEQUENCE</scope>
    <source>
        <strain evidence="2">ChiBcec15-1070</strain>
    </source>
</reference>
<keyword evidence="1" id="KW-0472">Membrane</keyword>
<feature type="transmembrane region" description="Helical" evidence="1">
    <location>
        <begin position="37"/>
        <end position="59"/>
    </location>
</feature>
<reference evidence="2" key="2">
    <citation type="submission" date="2021-04" db="EMBL/GenBank/DDBJ databases">
        <authorList>
            <person name="Gilroy R."/>
        </authorList>
    </citation>
    <scope>NUCLEOTIDE SEQUENCE</scope>
    <source>
        <strain evidence="2">ChiBcec15-1070</strain>
    </source>
</reference>
<keyword evidence="1" id="KW-0812">Transmembrane</keyword>
<accession>A0A9D1TXH7</accession>
<dbReference type="Proteomes" id="UP000823926">
    <property type="component" value="Unassembled WGS sequence"/>
</dbReference>
<protein>
    <submittedName>
        <fullName evidence="2">Uncharacterized protein</fullName>
    </submittedName>
</protein>
<dbReference type="AlphaFoldDB" id="A0A9D1TXH7"/>
<keyword evidence="1" id="KW-1133">Transmembrane helix</keyword>
<proteinExistence type="predicted"/>
<organism evidence="2 3">
    <name type="scientific">Candidatus Rikenella faecigallinarum</name>
    <dbReference type="NCBI Taxonomy" id="2838745"/>
    <lineage>
        <taxon>Bacteria</taxon>
        <taxon>Pseudomonadati</taxon>
        <taxon>Bacteroidota</taxon>
        <taxon>Bacteroidia</taxon>
        <taxon>Bacteroidales</taxon>
        <taxon>Rikenellaceae</taxon>
        <taxon>Rikenella</taxon>
    </lineage>
</organism>
<evidence type="ECO:0000256" key="1">
    <source>
        <dbReference type="SAM" id="Phobius"/>
    </source>
</evidence>
<dbReference type="EMBL" id="DXHL01000019">
    <property type="protein sequence ID" value="HIW10488.1"/>
    <property type="molecule type" value="Genomic_DNA"/>
</dbReference>
<feature type="transmembrane region" description="Helical" evidence="1">
    <location>
        <begin position="71"/>
        <end position="91"/>
    </location>
</feature>
<gene>
    <name evidence="2" type="ORF">H9888_03205</name>
</gene>
<sequence>MGDIFGSLYCSLFENLFGLDLADYLWGLSSPYQTTNMYLGIGLTMTGISLAMVLLYYYFINPAHPRWSSWFGWLVYLVVNAGLNFLVGWQWTLNHYYAGKMVAPDATTGMEVALNIEPSDCVAFGVANMLLSILFFFVLSMLLKWKSSNNFHSPF</sequence>